<evidence type="ECO:0000256" key="1">
    <source>
        <dbReference type="SAM" id="Phobius"/>
    </source>
</evidence>
<dbReference type="InParanoid" id="A0A2T3AZY4"/>
<feature type="domain" description="N-acetyltransferase" evidence="2">
    <location>
        <begin position="167"/>
        <end position="333"/>
    </location>
</feature>
<keyword evidence="1" id="KW-0812">Transmembrane</keyword>
<gene>
    <name evidence="3" type="ORF">M430DRAFT_35402</name>
</gene>
<keyword evidence="1" id="KW-0472">Membrane</keyword>
<keyword evidence="1" id="KW-1133">Transmembrane helix</keyword>
<dbReference type="AlphaFoldDB" id="A0A2T3AZY4"/>
<dbReference type="Proteomes" id="UP000241818">
    <property type="component" value="Unassembled WGS sequence"/>
</dbReference>
<feature type="transmembrane region" description="Helical" evidence="1">
    <location>
        <begin position="135"/>
        <end position="157"/>
    </location>
</feature>
<evidence type="ECO:0000313" key="4">
    <source>
        <dbReference type="Proteomes" id="UP000241818"/>
    </source>
</evidence>
<dbReference type="Gene3D" id="3.40.630.30">
    <property type="match status" value="1"/>
</dbReference>
<dbReference type="RefSeq" id="XP_024720226.1">
    <property type="nucleotide sequence ID" value="XM_024866735.1"/>
</dbReference>
<dbReference type="SUPFAM" id="SSF55729">
    <property type="entry name" value="Acyl-CoA N-acyltransferases (Nat)"/>
    <property type="match status" value="1"/>
</dbReference>
<feature type="transmembrane region" description="Helical" evidence="1">
    <location>
        <begin position="163"/>
        <end position="181"/>
    </location>
</feature>
<dbReference type="InterPro" id="IPR000182">
    <property type="entry name" value="GNAT_dom"/>
</dbReference>
<reference evidence="3 4" key="1">
    <citation type="journal article" date="2018" name="New Phytol.">
        <title>Comparative genomics and transcriptomics depict ericoid mycorrhizal fungi as versatile saprotrophs and plant mutualists.</title>
        <authorList>
            <person name="Martino E."/>
            <person name="Morin E."/>
            <person name="Grelet G.A."/>
            <person name="Kuo A."/>
            <person name="Kohler A."/>
            <person name="Daghino S."/>
            <person name="Barry K.W."/>
            <person name="Cichocki N."/>
            <person name="Clum A."/>
            <person name="Dockter R.B."/>
            <person name="Hainaut M."/>
            <person name="Kuo R.C."/>
            <person name="LaButti K."/>
            <person name="Lindahl B.D."/>
            <person name="Lindquist E.A."/>
            <person name="Lipzen A."/>
            <person name="Khouja H.R."/>
            <person name="Magnuson J."/>
            <person name="Murat C."/>
            <person name="Ohm R.A."/>
            <person name="Singer S.W."/>
            <person name="Spatafora J.W."/>
            <person name="Wang M."/>
            <person name="Veneault-Fourrey C."/>
            <person name="Henrissat B."/>
            <person name="Grigoriev I.V."/>
            <person name="Martin F.M."/>
            <person name="Perotto S."/>
        </authorList>
    </citation>
    <scope>NUCLEOTIDE SEQUENCE [LARGE SCALE GENOMIC DNA]</scope>
    <source>
        <strain evidence="3 4">ATCC 22711</strain>
    </source>
</reference>
<dbReference type="EMBL" id="KZ679012">
    <property type="protein sequence ID" value="PSS16718.1"/>
    <property type="molecule type" value="Genomic_DNA"/>
</dbReference>
<protein>
    <recommendedName>
        <fullName evidence="2">N-acetyltransferase domain-containing protein</fullName>
    </recommendedName>
</protein>
<dbReference type="Pfam" id="PF00583">
    <property type="entry name" value="Acetyltransf_1"/>
    <property type="match status" value="1"/>
</dbReference>
<keyword evidence="4" id="KW-1185">Reference proteome</keyword>
<name>A0A2T3AZY4_AMORE</name>
<organism evidence="3 4">
    <name type="scientific">Amorphotheca resinae ATCC 22711</name>
    <dbReference type="NCBI Taxonomy" id="857342"/>
    <lineage>
        <taxon>Eukaryota</taxon>
        <taxon>Fungi</taxon>
        <taxon>Dikarya</taxon>
        <taxon>Ascomycota</taxon>
        <taxon>Pezizomycotina</taxon>
        <taxon>Leotiomycetes</taxon>
        <taxon>Helotiales</taxon>
        <taxon>Amorphothecaceae</taxon>
        <taxon>Amorphotheca</taxon>
    </lineage>
</organism>
<accession>A0A2T3AZY4</accession>
<dbReference type="PROSITE" id="PS51186">
    <property type="entry name" value="GNAT"/>
    <property type="match status" value="1"/>
</dbReference>
<dbReference type="OrthoDB" id="5343688at2759"/>
<dbReference type="GO" id="GO:0016747">
    <property type="term" value="F:acyltransferase activity, transferring groups other than amino-acyl groups"/>
    <property type="evidence" value="ECO:0007669"/>
    <property type="project" value="InterPro"/>
</dbReference>
<sequence length="333" mass="36136">MSGRVLIKELDLRNGHTSNTVADRMNAVPGFKTSAAFFSFLRANLVLLPASTLNSNASTPLLDPYSSQALPPLQPSSLATMTSNAEDEASLPPNSLDSIPTLTTAILTSEADKVAALKLVADSIAQQRQLASVAIIYHPVIIAAYIFLLAITSLFIYKTTSDILIMVTTCAGITMALLVVVQGWTSGYVQLAEEFNWKFMKNQDGEEDTIIGSRYGEQLIGALILRLERNGNGNGRKKSKGGKTGGRGIVRAWTTKQRYRGTGVGTELLEEAVRVTRERLGNSAEIGFAAEHANSKMLLPEMFNRGFREREARAARALEEVIGIMDAGSKKKR</sequence>
<proteinExistence type="predicted"/>
<dbReference type="GeneID" id="36574816"/>
<evidence type="ECO:0000259" key="2">
    <source>
        <dbReference type="PROSITE" id="PS51186"/>
    </source>
</evidence>
<dbReference type="InterPro" id="IPR016181">
    <property type="entry name" value="Acyl_CoA_acyltransferase"/>
</dbReference>
<evidence type="ECO:0000313" key="3">
    <source>
        <dbReference type="EMBL" id="PSS16718.1"/>
    </source>
</evidence>